<dbReference type="EMBL" id="JAANIT010000259">
    <property type="protein sequence ID" value="KAG1549763.1"/>
    <property type="molecule type" value="Genomic_DNA"/>
</dbReference>
<organism evidence="1 2">
    <name type="scientific">Rhizopus oryzae</name>
    <name type="common">Mucormycosis agent</name>
    <name type="synonym">Rhizopus arrhizus var. delemar</name>
    <dbReference type="NCBI Taxonomy" id="64495"/>
    <lineage>
        <taxon>Eukaryota</taxon>
        <taxon>Fungi</taxon>
        <taxon>Fungi incertae sedis</taxon>
        <taxon>Mucoromycota</taxon>
        <taxon>Mucoromycotina</taxon>
        <taxon>Mucoromycetes</taxon>
        <taxon>Mucorales</taxon>
        <taxon>Mucorineae</taxon>
        <taxon>Rhizopodaceae</taxon>
        <taxon>Rhizopus</taxon>
    </lineage>
</organism>
<comment type="caution">
    <text evidence="1">The sequence shown here is derived from an EMBL/GenBank/DDBJ whole genome shotgun (WGS) entry which is preliminary data.</text>
</comment>
<gene>
    <name evidence="1" type="ORF">G6F51_002853</name>
</gene>
<name>A0A9P6YJ41_RHIOR</name>
<evidence type="ECO:0000313" key="2">
    <source>
        <dbReference type="Proteomes" id="UP000717996"/>
    </source>
</evidence>
<accession>A0A9P6YJ41</accession>
<dbReference type="OrthoDB" id="2287621at2759"/>
<protein>
    <submittedName>
        <fullName evidence="1">Uncharacterized protein</fullName>
    </submittedName>
</protein>
<sequence length="68" mass="7739">MIEEPTIEYVDVEEINAIENNKSVAKITATAHFIRFISELLDIMNMDESLMGSYLVMGYCNIPRAQPD</sequence>
<dbReference type="AlphaFoldDB" id="A0A9P6YJ41"/>
<dbReference type="OMA" id="YLMTDNC"/>
<proteinExistence type="predicted"/>
<dbReference type="Proteomes" id="UP000717996">
    <property type="component" value="Unassembled WGS sequence"/>
</dbReference>
<reference evidence="1" key="1">
    <citation type="journal article" date="2020" name="Microb. Genom.">
        <title>Genetic diversity of clinical and environmental Mucorales isolates obtained from an investigation of mucormycosis cases among solid organ transplant recipients.</title>
        <authorList>
            <person name="Nguyen M.H."/>
            <person name="Kaul D."/>
            <person name="Muto C."/>
            <person name="Cheng S.J."/>
            <person name="Richter R.A."/>
            <person name="Bruno V.M."/>
            <person name="Liu G."/>
            <person name="Beyhan S."/>
            <person name="Sundermann A.J."/>
            <person name="Mounaud S."/>
            <person name="Pasculle A.W."/>
            <person name="Nierman W.C."/>
            <person name="Driscoll E."/>
            <person name="Cumbie R."/>
            <person name="Clancy C.J."/>
            <person name="Dupont C.L."/>
        </authorList>
    </citation>
    <scope>NUCLEOTIDE SEQUENCE</scope>
    <source>
        <strain evidence="1">GL16</strain>
    </source>
</reference>
<evidence type="ECO:0000313" key="1">
    <source>
        <dbReference type="EMBL" id="KAG1549763.1"/>
    </source>
</evidence>